<comment type="caution">
    <text evidence="3">The sequence shown here is derived from an EMBL/GenBank/DDBJ whole genome shotgun (WGS) entry which is preliminary data.</text>
</comment>
<reference evidence="3 4" key="2">
    <citation type="submission" date="2019-08" db="EMBL/GenBank/DDBJ databases">
        <authorList>
            <person name="Henke P."/>
        </authorList>
    </citation>
    <scope>NUCLEOTIDE SEQUENCE [LARGE SCALE GENOMIC DNA]</scope>
    <source>
        <strain evidence="3">Phe10_nw2017</strain>
    </source>
</reference>
<evidence type="ECO:0000313" key="4">
    <source>
        <dbReference type="Proteomes" id="UP000321083"/>
    </source>
</evidence>
<sequence>MRTALPLLLLTFITLARSLPAQQPDSASPSFADWFEDRALRLEFVVSGHATEHTIALQEIFEEPCWPENPALLVPTRQLCSTRARIYDAATGRFICQRSLDTLFSEYTTTTPATQNIRRAFEFVVRFPLPKAPVRLVLEERSRSYQYEQVFETDISPEDLHIRRESVLQDEIHELKIAGSPQNSLDITFLSEGYTAT</sequence>
<dbReference type="Proteomes" id="UP000321083">
    <property type="component" value="Unassembled WGS sequence"/>
</dbReference>
<dbReference type="Gene3D" id="2.60.40.3250">
    <property type="entry name" value="Peptidase M64, N-terminal domain"/>
    <property type="match status" value="1"/>
</dbReference>
<gene>
    <name evidence="3" type="ORF">E3A20_16560</name>
</gene>
<reference evidence="3 4" key="1">
    <citation type="submission" date="2019-08" db="EMBL/GenBank/DDBJ databases">
        <title>100 year-old enigma solved: identification of Planctomyces bekefii, the type genus and species of the phylum Planctomycetes.</title>
        <authorList>
            <person name="Svetlana D.N."/>
            <person name="Overmann J."/>
        </authorList>
    </citation>
    <scope>NUCLEOTIDE SEQUENCE [LARGE SCALE GENOMIC DNA]</scope>
    <source>
        <strain evidence="3">Phe10_nw2017</strain>
    </source>
</reference>
<dbReference type="InterPro" id="IPR032625">
    <property type="entry name" value="M64_N"/>
</dbReference>
<dbReference type="EMBL" id="SRHE01000345">
    <property type="protein sequence ID" value="TWW09214.1"/>
    <property type="molecule type" value="Genomic_DNA"/>
</dbReference>
<feature type="domain" description="Peptidase M64 N-terminal" evidence="2">
    <location>
        <begin position="31"/>
        <end position="151"/>
    </location>
</feature>
<evidence type="ECO:0000313" key="3">
    <source>
        <dbReference type="EMBL" id="TWW09214.1"/>
    </source>
</evidence>
<evidence type="ECO:0000259" key="2">
    <source>
        <dbReference type="Pfam" id="PF16217"/>
    </source>
</evidence>
<organism evidence="3 4">
    <name type="scientific">Planctomyces bekefii</name>
    <dbReference type="NCBI Taxonomy" id="1653850"/>
    <lineage>
        <taxon>Bacteria</taxon>
        <taxon>Pseudomonadati</taxon>
        <taxon>Planctomycetota</taxon>
        <taxon>Planctomycetia</taxon>
        <taxon>Planctomycetales</taxon>
        <taxon>Planctomycetaceae</taxon>
        <taxon>Planctomyces</taxon>
    </lineage>
</organism>
<feature type="chain" id="PRO_5023140001" description="Peptidase M64 N-terminal domain-containing protein" evidence="1">
    <location>
        <begin position="22"/>
        <end position="197"/>
    </location>
</feature>
<dbReference type="InterPro" id="IPR038171">
    <property type="entry name" value="M64_N_sf"/>
</dbReference>
<proteinExistence type="predicted"/>
<feature type="signal peptide" evidence="1">
    <location>
        <begin position="1"/>
        <end position="21"/>
    </location>
</feature>
<keyword evidence="4" id="KW-1185">Reference proteome</keyword>
<name>A0A5C6M7Y8_9PLAN</name>
<dbReference type="Pfam" id="PF16217">
    <property type="entry name" value="M64_N"/>
    <property type="match status" value="1"/>
</dbReference>
<accession>A0A5C6M7Y8</accession>
<keyword evidence="1" id="KW-0732">Signal</keyword>
<protein>
    <recommendedName>
        <fullName evidence="2">Peptidase M64 N-terminal domain-containing protein</fullName>
    </recommendedName>
</protein>
<feature type="non-terminal residue" evidence="3">
    <location>
        <position position="197"/>
    </location>
</feature>
<evidence type="ECO:0000256" key="1">
    <source>
        <dbReference type="SAM" id="SignalP"/>
    </source>
</evidence>
<dbReference type="AlphaFoldDB" id="A0A5C6M7Y8"/>